<organism evidence="2 3">
    <name type="scientific">Haloterrigena alkaliphila</name>
    <dbReference type="NCBI Taxonomy" id="2816475"/>
    <lineage>
        <taxon>Archaea</taxon>
        <taxon>Methanobacteriati</taxon>
        <taxon>Methanobacteriota</taxon>
        <taxon>Stenosarchaea group</taxon>
        <taxon>Halobacteria</taxon>
        <taxon>Halobacteriales</taxon>
        <taxon>Natrialbaceae</taxon>
        <taxon>Haloterrigena</taxon>
    </lineage>
</organism>
<dbReference type="KEGG" id="hakz:J0X25_11375"/>
<dbReference type="Pfam" id="PF18545">
    <property type="entry name" value="HalOD1"/>
    <property type="match status" value="1"/>
</dbReference>
<evidence type="ECO:0000313" key="2">
    <source>
        <dbReference type="EMBL" id="QSW98015.1"/>
    </source>
</evidence>
<protein>
    <recommendedName>
        <fullName evidence="1">Halobacterial output domain-containing protein</fullName>
    </recommendedName>
</protein>
<sequence length="119" mass="13104">MSEAARDELVPISDVGTRPVYHDEARGTYHARYETTDYEPVTALIEAVSSVLGVDPDTLERPAERIDPDALNAIAVHWSERETRRGAVTFLYADCTVTMRADGEIVVDPDVPVESSTGR</sequence>
<name>A0A8A2VCS3_9EURY</name>
<keyword evidence="3" id="KW-1185">Reference proteome</keyword>
<dbReference type="Proteomes" id="UP000663203">
    <property type="component" value="Chromosome"/>
</dbReference>
<feature type="domain" description="Halobacterial output" evidence="1">
    <location>
        <begin position="39"/>
        <end position="109"/>
    </location>
</feature>
<accession>A0A8A2VCS3</accession>
<evidence type="ECO:0000259" key="1">
    <source>
        <dbReference type="Pfam" id="PF18545"/>
    </source>
</evidence>
<dbReference type="EMBL" id="CP071462">
    <property type="protein sequence ID" value="QSW98015.1"/>
    <property type="molecule type" value="Genomic_DNA"/>
</dbReference>
<evidence type="ECO:0000313" key="3">
    <source>
        <dbReference type="Proteomes" id="UP000663203"/>
    </source>
</evidence>
<dbReference type="GeneID" id="63187914"/>
<dbReference type="RefSeq" id="WP_207287633.1">
    <property type="nucleotide sequence ID" value="NZ_CP071462.1"/>
</dbReference>
<dbReference type="InterPro" id="IPR040624">
    <property type="entry name" value="HalOD1"/>
</dbReference>
<dbReference type="AlphaFoldDB" id="A0A8A2VCS3"/>
<reference evidence="2 3" key="1">
    <citation type="submission" date="2021-03" db="EMBL/GenBank/DDBJ databases">
        <title>Haloterrigena longa sp. nov. and Haloterrigena limicola sp. nov., extremely halophilic archaea isolated from a salt lake.</title>
        <authorList>
            <person name="Henglin C."/>
        </authorList>
    </citation>
    <scope>NUCLEOTIDE SEQUENCE [LARGE SCALE GENOMIC DNA]</scope>
    <source>
        <strain evidence="2 3">KZCA68</strain>
    </source>
</reference>
<gene>
    <name evidence="2" type="ORF">J0X25_11375</name>
</gene>
<proteinExistence type="predicted"/>